<reference evidence="6" key="1">
    <citation type="submission" date="2016-10" db="EMBL/GenBank/DDBJ databases">
        <authorList>
            <person name="Varghese N."/>
            <person name="Submissions S."/>
        </authorList>
    </citation>
    <scope>NUCLEOTIDE SEQUENCE [LARGE SCALE GENOMIC DNA]</scope>
    <source>
        <strain evidence="6">Jip14</strain>
    </source>
</reference>
<protein>
    <submittedName>
        <fullName evidence="5">Histidine triad (HIT) family protein</fullName>
    </submittedName>
</protein>
<dbReference type="Pfam" id="PF01230">
    <property type="entry name" value="HIT"/>
    <property type="match status" value="1"/>
</dbReference>
<dbReference type="STRING" id="332977.SAMN05421740_10366"/>
<feature type="active site" description="Tele-AMP-histidine intermediate" evidence="1">
    <location>
        <position position="93"/>
    </location>
</feature>
<keyword evidence="6" id="KW-1185">Reference proteome</keyword>
<dbReference type="PANTHER" id="PTHR46648">
    <property type="entry name" value="HIT FAMILY PROTEIN 1"/>
    <property type="match status" value="1"/>
</dbReference>
<dbReference type="InterPro" id="IPR001310">
    <property type="entry name" value="Histidine_triad_HIT"/>
</dbReference>
<organism evidence="5 6">
    <name type="scientific">Parapedobacter koreensis</name>
    <dbReference type="NCBI Taxonomy" id="332977"/>
    <lineage>
        <taxon>Bacteria</taxon>
        <taxon>Pseudomonadati</taxon>
        <taxon>Bacteroidota</taxon>
        <taxon>Sphingobacteriia</taxon>
        <taxon>Sphingobacteriales</taxon>
        <taxon>Sphingobacteriaceae</taxon>
        <taxon>Parapedobacter</taxon>
    </lineage>
</organism>
<evidence type="ECO:0000313" key="5">
    <source>
        <dbReference type="EMBL" id="SEK94924.1"/>
    </source>
</evidence>
<dbReference type="SUPFAM" id="SSF54197">
    <property type="entry name" value="HIT-like"/>
    <property type="match status" value="1"/>
</dbReference>
<dbReference type="RefSeq" id="WP_090604436.1">
    <property type="nucleotide sequence ID" value="NZ_FNZR01000003.1"/>
</dbReference>
<name>A0A1H7L7T2_9SPHI</name>
<dbReference type="GO" id="GO:0009117">
    <property type="term" value="P:nucleotide metabolic process"/>
    <property type="evidence" value="ECO:0007669"/>
    <property type="project" value="TreeGrafter"/>
</dbReference>
<dbReference type="EMBL" id="FNZR01000003">
    <property type="protein sequence ID" value="SEK94924.1"/>
    <property type="molecule type" value="Genomic_DNA"/>
</dbReference>
<evidence type="ECO:0000259" key="4">
    <source>
        <dbReference type="PROSITE" id="PS51084"/>
    </source>
</evidence>
<proteinExistence type="predicted"/>
<dbReference type="AlphaFoldDB" id="A0A1H7L7T2"/>
<sequence length="137" mass="15188">MPTLFSRIVAGEIPAYKVAESNDYLAFLDINPLAKGHVLVIPKRETDYVFDMEDDDYMGLWIFAKIVAHAIKQVYPCEKVGVAVVGLEVAHAHIHLVPINAVDDINFSRPKLTLTQEELAESAEAIKNSVLSITNKP</sequence>
<dbReference type="GO" id="GO:0003824">
    <property type="term" value="F:catalytic activity"/>
    <property type="evidence" value="ECO:0007669"/>
    <property type="project" value="InterPro"/>
</dbReference>
<feature type="domain" description="HIT" evidence="4">
    <location>
        <begin position="4"/>
        <end position="107"/>
    </location>
</feature>
<dbReference type="PROSITE" id="PS51084">
    <property type="entry name" value="HIT_2"/>
    <property type="match status" value="1"/>
</dbReference>
<evidence type="ECO:0000256" key="2">
    <source>
        <dbReference type="PIRSR" id="PIRSR601310-3"/>
    </source>
</evidence>
<dbReference type="OrthoDB" id="9784774at2"/>
<evidence type="ECO:0000256" key="1">
    <source>
        <dbReference type="PIRSR" id="PIRSR601310-1"/>
    </source>
</evidence>
<feature type="short sequence motif" description="Histidine triad motif" evidence="2 3">
    <location>
        <begin position="91"/>
        <end position="95"/>
    </location>
</feature>
<dbReference type="InterPro" id="IPR036265">
    <property type="entry name" value="HIT-like_sf"/>
</dbReference>
<accession>A0A1H7L7T2</accession>
<dbReference type="Proteomes" id="UP000198916">
    <property type="component" value="Unassembled WGS sequence"/>
</dbReference>
<dbReference type="Gene3D" id="3.30.428.10">
    <property type="entry name" value="HIT-like"/>
    <property type="match status" value="1"/>
</dbReference>
<evidence type="ECO:0000256" key="3">
    <source>
        <dbReference type="PROSITE-ProRule" id="PRU00464"/>
    </source>
</evidence>
<evidence type="ECO:0000313" key="6">
    <source>
        <dbReference type="Proteomes" id="UP000198916"/>
    </source>
</evidence>
<dbReference type="PANTHER" id="PTHR46648:SF1">
    <property type="entry name" value="ADENOSINE 5'-MONOPHOSPHORAMIDASE HNT1"/>
    <property type="match status" value="1"/>
</dbReference>
<gene>
    <name evidence="5" type="ORF">SAMN05421740_10366</name>
</gene>
<dbReference type="PRINTS" id="PR00332">
    <property type="entry name" value="HISTRIAD"/>
</dbReference>
<dbReference type="InterPro" id="IPR011146">
    <property type="entry name" value="HIT-like"/>
</dbReference>